<dbReference type="Proteomes" id="UP000198781">
    <property type="component" value="Unassembled WGS sequence"/>
</dbReference>
<feature type="domain" description="Polymerase nucleotidyl transferase" evidence="10">
    <location>
        <begin position="15"/>
        <end position="95"/>
    </location>
</feature>
<evidence type="ECO:0000259" key="10">
    <source>
        <dbReference type="Pfam" id="PF01909"/>
    </source>
</evidence>
<dbReference type="OrthoDB" id="561385at2"/>
<reference evidence="11 12" key="1">
    <citation type="submission" date="2016-10" db="EMBL/GenBank/DDBJ databases">
        <authorList>
            <person name="de Groot N.N."/>
        </authorList>
    </citation>
    <scope>NUCLEOTIDE SEQUENCE [LARGE SCALE GENOMIC DNA]</scope>
    <source>
        <strain evidence="11 12">DSM 16619</strain>
    </source>
</reference>
<keyword evidence="4" id="KW-0548">Nucleotidyltransferase</keyword>
<dbReference type="InterPro" id="IPR002934">
    <property type="entry name" value="Polymerase_NTP_transf_dom"/>
</dbReference>
<dbReference type="GO" id="GO:0046872">
    <property type="term" value="F:metal ion binding"/>
    <property type="evidence" value="ECO:0007669"/>
    <property type="project" value="UniProtKB-KW"/>
</dbReference>
<gene>
    <name evidence="11" type="ORF">SAMN05192589_104345</name>
</gene>
<evidence type="ECO:0000313" key="11">
    <source>
        <dbReference type="EMBL" id="SDD11976.1"/>
    </source>
</evidence>
<evidence type="ECO:0000313" key="12">
    <source>
        <dbReference type="Proteomes" id="UP000198781"/>
    </source>
</evidence>
<dbReference type="GO" id="GO:0005524">
    <property type="term" value="F:ATP binding"/>
    <property type="evidence" value="ECO:0007669"/>
    <property type="project" value="UniProtKB-KW"/>
</dbReference>
<dbReference type="InterPro" id="IPR052038">
    <property type="entry name" value="Type-VII_TA_antitoxin"/>
</dbReference>
<evidence type="ECO:0000256" key="7">
    <source>
        <dbReference type="ARBA" id="ARBA00022840"/>
    </source>
</evidence>
<organism evidence="11 12">
    <name type="scientific">Paracidovorax valerianellae</name>
    <dbReference type="NCBI Taxonomy" id="187868"/>
    <lineage>
        <taxon>Bacteria</taxon>
        <taxon>Pseudomonadati</taxon>
        <taxon>Pseudomonadota</taxon>
        <taxon>Betaproteobacteria</taxon>
        <taxon>Burkholderiales</taxon>
        <taxon>Comamonadaceae</taxon>
        <taxon>Paracidovorax</taxon>
    </lineage>
</organism>
<dbReference type="STRING" id="187868.SAMN05192589_104345"/>
<keyword evidence="2" id="KW-1277">Toxin-antitoxin system</keyword>
<keyword evidence="8" id="KW-0460">Magnesium</keyword>
<comment type="cofactor">
    <cofactor evidence="1">
        <name>Mg(2+)</name>
        <dbReference type="ChEBI" id="CHEBI:18420"/>
    </cofactor>
</comment>
<dbReference type="AlphaFoldDB" id="A0A1G6S709"/>
<keyword evidence="6" id="KW-0547">Nucleotide-binding</keyword>
<evidence type="ECO:0000256" key="2">
    <source>
        <dbReference type="ARBA" id="ARBA00022649"/>
    </source>
</evidence>
<evidence type="ECO:0000256" key="5">
    <source>
        <dbReference type="ARBA" id="ARBA00022723"/>
    </source>
</evidence>
<evidence type="ECO:0000256" key="9">
    <source>
        <dbReference type="ARBA" id="ARBA00038276"/>
    </source>
</evidence>
<evidence type="ECO:0000256" key="1">
    <source>
        <dbReference type="ARBA" id="ARBA00001946"/>
    </source>
</evidence>
<evidence type="ECO:0000256" key="4">
    <source>
        <dbReference type="ARBA" id="ARBA00022695"/>
    </source>
</evidence>
<dbReference type="CDD" id="cd05403">
    <property type="entry name" value="NT_KNTase_like"/>
    <property type="match status" value="1"/>
</dbReference>
<dbReference type="PANTHER" id="PTHR33571:SF12">
    <property type="entry name" value="BSL3053 PROTEIN"/>
    <property type="match status" value="1"/>
</dbReference>
<proteinExistence type="inferred from homology"/>
<dbReference type="GO" id="GO:0016779">
    <property type="term" value="F:nucleotidyltransferase activity"/>
    <property type="evidence" value="ECO:0007669"/>
    <property type="project" value="UniProtKB-KW"/>
</dbReference>
<keyword evidence="12" id="KW-1185">Reference proteome</keyword>
<keyword evidence="5" id="KW-0479">Metal-binding</keyword>
<comment type="similarity">
    <text evidence="9">Belongs to the MntA antitoxin family.</text>
</comment>
<dbReference type="EMBL" id="FMZC01000004">
    <property type="protein sequence ID" value="SDD11976.1"/>
    <property type="molecule type" value="Genomic_DNA"/>
</dbReference>
<dbReference type="Gene3D" id="3.30.460.10">
    <property type="entry name" value="Beta Polymerase, domain 2"/>
    <property type="match status" value="1"/>
</dbReference>
<accession>A0A1G6S709</accession>
<dbReference type="PANTHER" id="PTHR33571">
    <property type="entry name" value="SSL8005 PROTEIN"/>
    <property type="match status" value="1"/>
</dbReference>
<dbReference type="Pfam" id="PF01909">
    <property type="entry name" value="NTP_transf_2"/>
    <property type="match status" value="1"/>
</dbReference>
<dbReference type="SUPFAM" id="SSF81301">
    <property type="entry name" value="Nucleotidyltransferase"/>
    <property type="match status" value="1"/>
</dbReference>
<sequence>MHSAIAQHLPRIATICQRFGVRRLEVFGSAARAEDFDPGTSDVDFLVEFADNAPVGLHSFFGTKAALEQLLGRPVDLIEPDAVRNPYVLASINRHREPVYVAA</sequence>
<name>A0A1G6S709_9BURK</name>
<evidence type="ECO:0000256" key="3">
    <source>
        <dbReference type="ARBA" id="ARBA00022679"/>
    </source>
</evidence>
<dbReference type="InterPro" id="IPR043519">
    <property type="entry name" value="NT_sf"/>
</dbReference>
<dbReference type="RefSeq" id="WP_092742724.1">
    <property type="nucleotide sequence ID" value="NZ_FMZC01000004.1"/>
</dbReference>
<evidence type="ECO:0000256" key="8">
    <source>
        <dbReference type="ARBA" id="ARBA00022842"/>
    </source>
</evidence>
<keyword evidence="3" id="KW-0808">Transferase</keyword>
<keyword evidence="7" id="KW-0067">ATP-binding</keyword>
<protein>
    <recommendedName>
        <fullName evidence="10">Polymerase nucleotidyl transferase domain-containing protein</fullName>
    </recommendedName>
</protein>
<evidence type="ECO:0000256" key="6">
    <source>
        <dbReference type="ARBA" id="ARBA00022741"/>
    </source>
</evidence>